<sequence length="763" mass="82569">MTTHSPCYLSLLLAALLVSSSPVSAFGGFFGRAPPEQDPVAATNNVVVFGVQGSTVTMQIQLDYKNAGGSSGQDELLFGGGSSGATGNDGILFRQGNPTEEAEDEKEEVFAWILPLPAAPLRVETGSTLLMDALQEHTRPSFVLEIHNYTHPSANAANNDISAKSARQFPGMNIPGRPPSFSTLAEDTTCSPEALELNCPIQGPTRGFGGDLLVLEQGTAGVLDYAVLDGQDASQVIQWLQDMEFTLPDDADDFSGLEAALQSYIDQGHVFVAVQLQADEAQGSLQPLLVEYELPATVPATPNLYSIPLSISHASSADMALQVFFLTDVPQGRVVPVNYLDATMDDAYVDWVGCYHAPGGESACYQNDYHMRVHAVVDEIQNHTLVTEYAGPASVLMDKVTVDTDNLADIAQSATWLDFVTTLEQSNVPPNARLQEILLEYIPLNSFRIEPPFQCASLTAVYQPNPEAGPTMEDCYELFEAPAGWTWDPINLAAALTDEIFLPAQAAQAWVDQFEWMTRFLGYIPSSDDGDDIKEPYFTISTEGSAAALVARHHRAEATPVCPEGNGRNPNILEIELMPREKADAANDRQVFWQAARLQCPTWLKSTPGVFWSKNDAFQFTQGQGPLPRPFSYAESFVAHGIGAANAGNSHFVSKNEEDADGVIWDPVDLAAAVAFGDTMFEELMPPVGSVSRTRSGPVKDPDFGFRRALVGKPIKQRSLEQDKMEMNGRLRAHSAAADTNVRTVGSLLALLASSALLAMAWI</sequence>
<dbReference type="EMBL" id="CAICTM010000063">
    <property type="protein sequence ID" value="CAB9499597.1"/>
    <property type="molecule type" value="Genomic_DNA"/>
</dbReference>
<dbReference type="InterPro" id="IPR019283">
    <property type="entry name" value="DUF2330"/>
</dbReference>
<name>A0A9N8DB28_9STRA</name>
<gene>
    <name evidence="2" type="ORF">SEMRO_64_G036480.1</name>
</gene>
<reference evidence="2" key="1">
    <citation type="submission" date="2020-06" db="EMBL/GenBank/DDBJ databases">
        <authorList>
            <consortium name="Plant Systems Biology data submission"/>
        </authorList>
    </citation>
    <scope>NUCLEOTIDE SEQUENCE</scope>
    <source>
        <strain evidence="2">D6</strain>
    </source>
</reference>
<dbReference type="AlphaFoldDB" id="A0A9N8DB28"/>
<comment type="caution">
    <text evidence="2">The sequence shown here is derived from an EMBL/GenBank/DDBJ whole genome shotgun (WGS) entry which is preliminary data.</text>
</comment>
<protein>
    <submittedName>
        <fullName evidence="2">Uncharacterized protein conserved in bacteria (DUF2330)</fullName>
    </submittedName>
</protein>
<keyword evidence="1" id="KW-0732">Signal</keyword>
<evidence type="ECO:0000256" key="1">
    <source>
        <dbReference type="SAM" id="SignalP"/>
    </source>
</evidence>
<dbReference type="Proteomes" id="UP001153069">
    <property type="component" value="Unassembled WGS sequence"/>
</dbReference>
<dbReference type="Pfam" id="PF10092">
    <property type="entry name" value="DUF2330"/>
    <property type="match status" value="1"/>
</dbReference>
<evidence type="ECO:0000313" key="2">
    <source>
        <dbReference type="EMBL" id="CAB9499597.1"/>
    </source>
</evidence>
<feature type="chain" id="PRO_5040511443" evidence="1">
    <location>
        <begin position="26"/>
        <end position="763"/>
    </location>
</feature>
<accession>A0A9N8DB28</accession>
<organism evidence="2 3">
    <name type="scientific">Seminavis robusta</name>
    <dbReference type="NCBI Taxonomy" id="568900"/>
    <lineage>
        <taxon>Eukaryota</taxon>
        <taxon>Sar</taxon>
        <taxon>Stramenopiles</taxon>
        <taxon>Ochrophyta</taxon>
        <taxon>Bacillariophyta</taxon>
        <taxon>Bacillariophyceae</taxon>
        <taxon>Bacillariophycidae</taxon>
        <taxon>Naviculales</taxon>
        <taxon>Naviculaceae</taxon>
        <taxon>Seminavis</taxon>
    </lineage>
</organism>
<proteinExistence type="predicted"/>
<feature type="signal peptide" evidence="1">
    <location>
        <begin position="1"/>
        <end position="25"/>
    </location>
</feature>
<evidence type="ECO:0000313" key="3">
    <source>
        <dbReference type="Proteomes" id="UP001153069"/>
    </source>
</evidence>
<keyword evidence="3" id="KW-1185">Reference proteome</keyword>